<dbReference type="AlphaFoldDB" id="A0A2B7WSH6"/>
<dbReference type="OrthoDB" id="8062037at2759"/>
<dbReference type="GO" id="GO:0016020">
    <property type="term" value="C:membrane"/>
    <property type="evidence" value="ECO:0007669"/>
    <property type="project" value="UniProtKB-SubCell"/>
</dbReference>
<evidence type="ECO:0000256" key="6">
    <source>
        <dbReference type="ARBA" id="ARBA00022989"/>
    </source>
</evidence>
<organism evidence="11 12">
    <name type="scientific">Helicocarpus griseus UAMH5409</name>
    <dbReference type="NCBI Taxonomy" id="1447875"/>
    <lineage>
        <taxon>Eukaryota</taxon>
        <taxon>Fungi</taxon>
        <taxon>Dikarya</taxon>
        <taxon>Ascomycota</taxon>
        <taxon>Pezizomycotina</taxon>
        <taxon>Eurotiomycetes</taxon>
        <taxon>Eurotiomycetidae</taxon>
        <taxon>Onygenales</taxon>
        <taxon>Ajellomycetaceae</taxon>
        <taxon>Helicocarpus</taxon>
    </lineage>
</organism>
<feature type="region of interest" description="Disordered" evidence="9">
    <location>
        <begin position="82"/>
        <end position="103"/>
    </location>
</feature>
<dbReference type="GO" id="GO:0008270">
    <property type="term" value="F:zinc ion binding"/>
    <property type="evidence" value="ECO:0007669"/>
    <property type="project" value="UniProtKB-KW"/>
</dbReference>
<evidence type="ECO:0000256" key="9">
    <source>
        <dbReference type="SAM" id="MobiDB-lite"/>
    </source>
</evidence>
<keyword evidence="6" id="KW-1133">Transmembrane helix</keyword>
<evidence type="ECO:0000256" key="2">
    <source>
        <dbReference type="ARBA" id="ARBA00022692"/>
    </source>
</evidence>
<evidence type="ECO:0000256" key="7">
    <source>
        <dbReference type="ARBA" id="ARBA00023136"/>
    </source>
</evidence>
<evidence type="ECO:0000256" key="8">
    <source>
        <dbReference type="PROSITE-ProRule" id="PRU00175"/>
    </source>
</evidence>
<name>A0A2B7WSH6_9EURO</name>
<dbReference type="Pfam" id="PF13639">
    <property type="entry name" value="zf-RING_2"/>
    <property type="match status" value="1"/>
</dbReference>
<keyword evidence="4 8" id="KW-0863">Zinc-finger</keyword>
<dbReference type="SUPFAM" id="SSF57850">
    <property type="entry name" value="RING/U-box"/>
    <property type="match status" value="1"/>
</dbReference>
<dbReference type="PANTHER" id="PTHR46539:SF1">
    <property type="entry name" value="E3 UBIQUITIN-PROTEIN LIGASE ATL42"/>
    <property type="match status" value="1"/>
</dbReference>
<dbReference type="PANTHER" id="PTHR46539">
    <property type="entry name" value="E3 UBIQUITIN-PROTEIN LIGASE ATL42"/>
    <property type="match status" value="1"/>
</dbReference>
<feature type="non-terminal residue" evidence="11">
    <location>
        <position position="1"/>
    </location>
</feature>
<gene>
    <name evidence="11" type="ORF">AJ79_08483</name>
</gene>
<evidence type="ECO:0000256" key="5">
    <source>
        <dbReference type="ARBA" id="ARBA00022833"/>
    </source>
</evidence>
<keyword evidence="5" id="KW-0862">Zinc</keyword>
<keyword evidence="7" id="KW-0472">Membrane</keyword>
<dbReference type="SMART" id="SM00184">
    <property type="entry name" value="RING"/>
    <property type="match status" value="1"/>
</dbReference>
<proteinExistence type="predicted"/>
<keyword evidence="3" id="KW-0479">Metal-binding</keyword>
<comment type="subcellular location">
    <subcellularLocation>
        <location evidence="1">Membrane</location>
    </subcellularLocation>
</comment>
<sequence>KQEAALQAECILCYEDLRRDMKFRELPCRHIFHQPCVDTWLLTRDASCPMCRRTFYHLRRPQKVSDTPLSAIPSATAISSADILTADPSTSPSSREDPEAGTTFCKGPWMWYALWKRRRRQREEECAETAQRAAAAAREYLRGRDMRPGGTITSG</sequence>
<evidence type="ECO:0000313" key="11">
    <source>
        <dbReference type="EMBL" id="PGG99546.1"/>
    </source>
</evidence>
<dbReference type="InterPro" id="IPR001841">
    <property type="entry name" value="Znf_RING"/>
</dbReference>
<protein>
    <recommendedName>
        <fullName evidence="10">RING-type domain-containing protein</fullName>
    </recommendedName>
</protein>
<dbReference type="PROSITE" id="PS50089">
    <property type="entry name" value="ZF_RING_2"/>
    <property type="match status" value="1"/>
</dbReference>
<keyword evidence="12" id="KW-1185">Reference proteome</keyword>
<feature type="domain" description="RING-type" evidence="10">
    <location>
        <begin position="10"/>
        <end position="52"/>
    </location>
</feature>
<keyword evidence="2" id="KW-0812">Transmembrane</keyword>
<evidence type="ECO:0000256" key="1">
    <source>
        <dbReference type="ARBA" id="ARBA00004370"/>
    </source>
</evidence>
<dbReference type="Gene3D" id="3.30.40.10">
    <property type="entry name" value="Zinc/RING finger domain, C3HC4 (zinc finger)"/>
    <property type="match status" value="1"/>
</dbReference>
<dbReference type="Proteomes" id="UP000223968">
    <property type="component" value="Unassembled WGS sequence"/>
</dbReference>
<comment type="caution">
    <text evidence="11">The sequence shown here is derived from an EMBL/GenBank/DDBJ whole genome shotgun (WGS) entry which is preliminary data.</text>
</comment>
<accession>A0A2B7WSH6</accession>
<dbReference type="EMBL" id="PDNB01000201">
    <property type="protein sequence ID" value="PGG99546.1"/>
    <property type="molecule type" value="Genomic_DNA"/>
</dbReference>
<dbReference type="STRING" id="1447875.A0A2B7WSH6"/>
<reference evidence="11 12" key="1">
    <citation type="submission" date="2017-10" db="EMBL/GenBank/DDBJ databases">
        <title>Comparative genomics in systemic dimorphic fungi from Ajellomycetaceae.</title>
        <authorList>
            <person name="Munoz J.F."/>
            <person name="Mcewen J.G."/>
            <person name="Clay O.K."/>
            <person name="Cuomo C.A."/>
        </authorList>
    </citation>
    <scope>NUCLEOTIDE SEQUENCE [LARGE SCALE GENOMIC DNA]</scope>
    <source>
        <strain evidence="11 12">UAMH5409</strain>
    </source>
</reference>
<dbReference type="InterPro" id="IPR013083">
    <property type="entry name" value="Znf_RING/FYVE/PHD"/>
</dbReference>
<evidence type="ECO:0000259" key="10">
    <source>
        <dbReference type="PROSITE" id="PS50089"/>
    </source>
</evidence>
<evidence type="ECO:0000256" key="3">
    <source>
        <dbReference type="ARBA" id="ARBA00022723"/>
    </source>
</evidence>
<evidence type="ECO:0000256" key="4">
    <source>
        <dbReference type="ARBA" id="ARBA00022771"/>
    </source>
</evidence>
<evidence type="ECO:0000313" key="12">
    <source>
        <dbReference type="Proteomes" id="UP000223968"/>
    </source>
</evidence>